<keyword evidence="1" id="KW-0472">Membrane</keyword>
<keyword evidence="4" id="KW-1185">Reference proteome</keyword>
<dbReference type="Pfam" id="PF02517">
    <property type="entry name" value="Rce1-like"/>
    <property type="match status" value="1"/>
</dbReference>
<dbReference type="RefSeq" id="WP_220208669.1">
    <property type="nucleotide sequence ID" value="NZ_BNJK01000002.1"/>
</dbReference>
<dbReference type="Proteomes" id="UP000597444">
    <property type="component" value="Unassembled WGS sequence"/>
</dbReference>
<proteinExistence type="predicted"/>
<evidence type="ECO:0000259" key="2">
    <source>
        <dbReference type="Pfam" id="PF02517"/>
    </source>
</evidence>
<dbReference type="EMBL" id="BNJK01000002">
    <property type="protein sequence ID" value="GHO97895.1"/>
    <property type="molecule type" value="Genomic_DNA"/>
</dbReference>
<organism evidence="3 4">
    <name type="scientific">Reticulibacter mediterranei</name>
    <dbReference type="NCBI Taxonomy" id="2778369"/>
    <lineage>
        <taxon>Bacteria</taxon>
        <taxon>Bacillati</taxon>
        <taxon>Chloroflexota</taxon>
        <taxon>Ktedonobacteria</taxon>
        <taxon>Ktedonobacterales</taxon>
        <taxon>Reticulibacteraceae</taxon>
        <taxon>Reticulibacter</taxon>
    </lineage>
</organism>
<feature type="transmembrane region" description="Helical" evidence="1">
    <location>
        <begin position="237"/>
        <end position="253"/>
    </location>
</feature>
<gene>
    <name evidence="3" type="ORF">KSF_079430</name>
</gene>
<feature type="transmembrane region" description="Helical" evidence="1">
    <location>
        <begin position="186"/>
        <end position="207"/>
    </location>
</feature>
<feature type="transmembrane region" description="Helical" evidence="1">
    <location>
        <begin position="95"/>
        <end position="124"/>
    </location>
</feature>
<dbReference type="GO" id="GO:0004175">
    <property type="term" value="F:endopeptidase activity"/>
    <property type="evidence" value="ECO:0007669"/>
    <property type="project" value="UniProtKB-ARBA"/>
</dbReference>
<feature type="transmembrane region" description="Helical" evidence="1">
    <location>
        <begin position="144"/>
        <end position="166"/>
    </location>
</feature>
<comment type="caution">
    <text evidence="3">The sequence shown here is derived from an EMBL/GenBank/DDBJ whole genome shotgun (WGS) entry which is preliminary data.</text>
</comment>
<feature type="transmembrane region" description="Helical" evidence="1">
    <location>
        <begin position="12"/>
        <end position="33"/>
    </location>
</feature>
<feature type="transmembrane region" description="Helical" evidence="1">
    <location>
        <begin position="213"/>
        <end position="230"/>
    </location>
</feature>
<dbReference type="GO" id="GO:0080120">
    <property type="term" value="P:CAAX-box protein maturation"/>
    <property type="evidence" value="ECO:0007669"/>
    <property type="project" value="UniProtKB-ARBA"/>
</dbReference>
<sequence length="254" mass="28922">MAKAASSPPGKYGALLLKMLPLPLACFPLWLILSNIHDAVFALHNDTLDALYLLTQVGAVYAAMLYLAWVGTLLFTKRANVTWRDMGFAPYRVHFWSILWFVISFVYLVVFNIIWQVISTYWHIDLLNRNTLLTNYTDMPLSQWSMVLIIGAIGPLGEEVLFRGLLFRVLDVVLTRYLVRHLSKSLASYIALIFAVCISAGVFATLHFDASSFPVYFAIGAVLALWVRYTRSLWPSWVLHMTFNSLFIARLLVH</sequence>
<feature type="transmembrane region" description="Helical" evidence="1">
    <location>
        <begin position="53"/>
        <end position="75"/>
    </location>
</feature>
<dbReference type="AlphaFoldDB" id="A0A8J3IST1"/>
<feature type="domain" description="CAAX prenyl protease 2/Lysostaphin resistance protein A-like" evidence="2">
    <location>
        <begin position="142"/>
        <end position="245"/>
    </location>
</feature>
<dbReference type="InterPro" id="IPR003675">
    <property type="entry name" value="Rce1/LyrA-like_dom"/>
</dbReference>
<name>A0A8J3IST1_9CHLR</name>
<evidence type="ECO:0000313" key="3">
    <source>
        <dbReference type="EMBL" id="GHO97895.1"/>
    </source>
</evidence>
<evidence type="ECO:0000256" key="1">
    <source>
        <dbReference type="SAM" id="Phobius"/>
    </source>
</evidence>
<dbReference type="PANTHER" id="PTHR43592">
    <property type="entry name" value="CAAX AMINO TERMINAL PROTEASE"/>
    <property type="match status" value="1"/>
</dbReference>
<protein>
    <recommendedName>
        <fullName evidence="2">CAAX prenyl protease 2/Lysostaphin resistance protein A-like domain-containing protein</fullName>
    </recommendedName>
</protein>
<keyword evidence="1" id="KW-0812">Transmembrane</keyword>
<evidence type="ECO:0000313" key="4">
    <source>
        <dbReference type="Proteomes" id="UP000597444"/>
    </source>
</evidence>
<dbReference type="PANTHER" id="PTHR43592:SF15">
    <property type="entry name" value="CAAX AMINO TERMINAL PROTEASE FAMILY PROTEIN"/>
    <property type="match status" value="1"/>
</dbReference>
<accession>A0A8J3IST1</accession>
<reference evidence="3" key="1">
    <citation type="submission" date="2020-10" db="EMBL/GenBank/DDBJ databases">
        <title>Taxonomic study of unclassified bacteria belonging to the class Ktedonobacteria.</title>
        <authorList>
            <person name="Yabe S."/>
            <person name="Wang C.M."/>
            <person name="Zheng Y."/>
            <person name="Sakai Y."/>
            <person name="Cavaletti L."/>
            <person name="Monciardini P."/>
            <person name="Donadio S."/>
        </authorList>
    </citation>
    <scope>NUCLEOTIDE SEQUENCE</scope>
    <source>
        <strain evidence="3">ID150040</strain>
    </source>
</reference>
<keyword evidence="1" id="KW-1133">Transmembrane helix</keyword>